<sequence length="71" mass="8196">MSEPDRYMLDQAEQLAQHLKLVDGKSGYVEATSEAYHVYLRKKWPGKQLTSWDGIPVEWHENVGTHKAANR</sequence>
<keyword evidence="2" id="KW-1185">Reference proteome</keyword>
<dbReference type="EMBL" id="RCZP01000054">
    <property type="protein sequence ID" value="TPG44295.1"/>
    <property type="molecule type" value="Genomic_DNA"/>
</dbReference>
<protein>
    <submittedName>
        <fullName evidence="1">Uncharacterized protein</fullName>
    </submittedName>
</protein>
<organism evidence="1 2">
    <name type="scientific">Muricoccus nepalensis</name>
    <dbReference type="NCBI Taxonomy" id="1854500"/>
    <lineage>
        <taxon>Bacteria</taxon>
        <taxon>Pseudomonadati</taxon>
        <taxon>Pseudomonadota</taxon>
        <taxon>Alphaproteobacteria</taxon>
        <taxon>Acetobacterales</taxon>
        <taxon>Roseomonadaceae</taxon>
        <taxon>Muricoccus</taxon>
    </lineage>
</organism>
<proteinExistence type="predicted"/>
<comment type="caution">
    <text evidence="1">The sequence shown here is derived from an EMBL/GenBank/DDBJ whole genome shotgun (WGS) entry which is preliminary data.</text>
</comment>
<name>A0A502F254_9PROT</name>
<accession>A0A502F254</accession>
<dbReference type="RefSeq" id="WP_140886921.1">
    <property type="nucleotide sequence ID" value="NZ_RCZP01000054.1"/>
</dbReference>
<evidence type="ECO:0000313" key="2">
    <source>
        <dbReference type="Proteomes" id="UP000317078"/>
    </source>
</evidence>
<evidence type="ECO:0000313" key="1">
    <source>
        <dbReference type="EMBL" id="TPG44295.1"/>
    </source>
</evidence>
<dbReference type="Proteomes" id="UP000317078">
    <property type="component" value="Unassembled WGS sequence"/>
</dbReference>
<dbReference type="OrthoDB" id="7274927at2"/>
<reference evidence="1 2" key="1">
    <citation type="journal article" date="2019" name="Environ. Microbiol.">
        <title>Species interactions and distinct microbial communities in high Arctic permafrost affected cryosols are associated with the CH4 and CO2 gas fluxes.</title>
        <authorList>
            <person name="Altshuler I."/>
            <person name="Hamel J."/>
            <person name="Turney S."/>
            <person name="Magnuson E."/>
            <person name="Levesque R."/>
            <person name="Greer C."/>
            <person name="Whyte L.G."/>
        </authorList>
    </citation>
    <scope>NUCLEOTIDE SEQUENCE [LARGE SCALE GENOMIC DNA]</scope>
    <source>
        <strain evidence="1 2">S9.3B</strain>
    </source>
</reference>
<gene>
    <name evidence="1" type="ORF">EAH89_27505</name>
</gene>
<dbReference type="AlphaFoldDB" id="A0A502F254"/>